<sequence length="1384" mass="154677">MATAPSSRAFRPPNLAPDAFFPMEQRRASAILLRTSSPTNSNSNSNSSSNITLTPQAALPNATSAQTIRDPAFRAIVSSLDVTRITNRVIACGLPWEKHSDQKAHRNNSGHLAVFLKTRYGASRFMIWNLTGDTSQGNYDTTPFNNQVISFGLSKAYQLSLKTLFDISRSMHAWLSLHPDNVCVVHCTNGIGRTGIAIAAYLRYSDTFADAATAFEYFVSRRTPNDQGWPSVGQRRYISYFNNAVLVGGVLPTKGPLVLDCIVLNGIPDFDDESVGCRPGAEIYMNRRLIWSSVYSRFDRNCPINIDLDADAIIFQFSDPNTGEGGLVVERDIQIRIFHCADPDNGLSNTTQVITMVNFSFHTGFMPAGFIRVAARDLDLSRRDVEDGRFSAGFSVDLVFDEAEAVQSPGKEDKTVNYTKLLDKSVNKCLARLISYHIVKVDEELMRGLENMGISRLYACIALQKTNNDIKSAYDYYKHTIAPPAPSQQQVYTKSTTPTPTMDQPLTRRPPPTIANLRQHTRGDSRERSQSELSHSSTTQFGRKASIASSDGGFSDGGNSNYGVRTSIQRLESLIQKSAEASSGHFGVIGSTSRRQQSSNRRINSGVSEDDQNLLRMLKERRAETAARTSRVDRDFYGGISMQKGGSARTVPPEPVVVEPIRPSSVDRIRKAAPQPEIPQQTESVEEDSTFDYLEMYEGLDDGDVTQKSDVEPIHESVNNNLITAADVSNNTVTSVAPTHLLEEETWTERVPALTKKKEAAAARKSILRKRQTLLWRDVENPVEPPSDQSNTALSNAAVVRDGKPVEVKKFEELFCFVPGESKSGTGPKLVQKAQFTTLLDFRRANVIAIGMSRFTRRNITGSYLANAVNNLDASKIDLDDLVQLKQLIPTELEAKILNEYHNSKHLPNVLPLAPAETFMIELIKSDLDIGAHVDAFLFVRQLPMEVGDISAHLELMSAMCTQLQTSSDLKVVLRTVFQLGQMSNNDLSGGNASFRPWMGKEAKMIGFKIDGLARLKDVKSADGNWSLMNLLVDLVNKSRPDVLDFTLKFHTLKKIRQFDLRQLIAQLYHLNLNLENMKAYQYKNRDFAEKLKPIIEAASTELAALRARFEVFSNAWQETALYFAEEPEEYILLPELFDMVSKNPDPNYNVKMNALNAGKEIPSNGDNRKQMTHVFVALHVFLFGFEESVKHNRRKVEDEARRLVREAAAFEERRRREEARAIKEGRLPPPIPGHHQNPILNSWREEESAPENNSVNARTANALRNRASMLLLERKELEAKEMLARFSVLQLTGMTDSELQIKAENIDDEFGYNDEEIRSDAGDSRDGNGFDDRGYQSSEGGGYSVNGRRESFQSIQSTYVGGSTGAKICHECFMPEEDCYCNW</sequence>
<evidence type="ECO:0000256" key="1">
    <source>
        <dbReference type="ARBA" id="ARBA00022801"/>
    </source>
</evidence>
<evidence type="ECO:0000313" key="9">
    <source>
        <dbReference type="EMBL" id="KAJ3138226.1"/>
    </source>
</evidence>
<feature type="compositionally biased region" description="Polar residues" evidence="3">
    <location>
        <begin position="531"/>
        <end position="541"/>
    </location>
</feature>
<proteinExistence type="predicted"/>
<feature type="domain" description="C2 tensin-type" evidence="7">
    <location>
        <begin position="254"/>
        <end position="403"/>
    </location>
</feature>
<dbReference type="PROSITE" id="PS51181">
    <property type="entry name" value="PPASE_TENSIN"/>
    <property type="match status" value="1"/>
</dbReference>
<evidence type="ECO:0000259" key="5">
    <source>
        <dbReference type="PROSITE" id="PS50056"/>
    </source>
</evidence>
<dbReference type="InterPro" id="IPR029021">
    <property type="entry name" value="Prot-tyrosine_phosphatase-like"/>
</dbReference>
<dbReference type="SMART" id="SM00498">
    <property type="entry name" value="FH2"/>
    <property type="match status" value="1"/>
</dbReference>
<dbReference type="PROSITE" id="PS51444">
    <property type="entry name" value="FH2"/>
    <property type="match status" value="1"/>
</dbReference>
<dbReference type="SUPFAM" id="SSF101447">
    <property type="entry name" value="Formin homology 2 domain (FH2 domain)"/>
    <property type="match status" value="1"/>
</dbReference>
<dbReference type="SUPFAM" id="SSF49562">
    <property type="entry name" value="C2 domain (Calcium/lipid-binding domain, CaLB)"/>
    <property type="match status" value="1"/>
</dbReference>
<feature type="compositionally biased region" description="Low complexity" evidence="3">
    <location>
        <begin position="593"/>
        <end position="605"/>
    </location>
</feature>
<feature type="compositionally biased region" description="Low complexity" evidence="3">
    <location>
        <begin position="545"/>
        <end position="560"/>
    </location>
</feature>
<dbReference type="PROSITE" id="PS50056">
    <property type="entry name" value="TYR_PHOSPHATASE_2"/>
    <property type="match status" value="1"/>
</dbReference>
<dbReference type="PROSITE" id="PS51182">
    <property type="entry name" value="C2_TENSIN"/>
    <property type="match status" value="1"/>
</dbReference>
<dbReference type="InterPro" id="IPR000387">
    <property type="entry name" value="Tyr_Pase_dom"/>
</dbReference>
<dbReference type="PANTHER" id="PTHR12305:SF60">
    <property type="entry name" value="PHOSPHATIDYLINOSITOL 3,4,5-TRISPHOSPHATE 3-PHOSPHATASE TPTE2-RELATED"/>
    <property type="match status" value="1"/>
</dbReference>
<feature type="compositionally biased region" description="Basic and acidic residues" evidence="3">
    <location>
        <begin position="1316"/>
        <end position="1335"/>
    </location>
</feature>
<dbReference type="PROSITE" id="PS00383">
    <property type="entry name" value="TYR_PHOSPHATASE_1"/>
    <property type="match status" value="1"/>
</dbReference>
<dbReference type="Pfam" id="PF02181">
    <property type="entry name" value="FH2"/>
    <property type="match status" value="1"/>
</dbReference>
<dbReference type="InterPro" id="IPR014020">
    <property type="entry name" value="Tensin_C2-dom"/>
</dbReference>
<dbReference type="InterPro" id="IPR015940">
    <property type="entry name" value="UBA"/>
</dbReference>
<keyword evidence="10" id="KW-1185">Reference proteome</keyword>
<name>A0AAD5T853_9FUNG</name>
<dbReference type="SMART" id="SM01326">
    <property type="entry name" value="PTEN_C2"/>
    <property type="match status" value="1"/>
</dbReference>
<feature type="domain" description="FH2" evidence="8">
    <location>
        <begin position="761"/>
        <end position="1174"/>
    </location>
</feature>
<dbReference type="InterPro" id="IPR042201">
    <property type="entry name" value="FH2_Formin_sf"/>
</dbReference>
<dbReference type="InterPro" id="IPR015425">
    <property type="entry name" value="FH2_Formin"/>
</dbReference>
<evidence type="ECO:0000259" key="4">
    <source>
        <dbReference type="PROSITE" id="PS50030"/>
    </source>
</evidence>
<dbReference type="EMBL" id="JADGJH010000096">
    <property type="protein sequence ID" value="KAJ3138226.1"/>
    <property type="molecule type" value="Genomic_DNA"/>
</dbReference>
<evidence type="ECO:0000259" key="8">
    <source>
        <dbReference type="PROSITE" id="PS51444"/>
    </source>
</evidence>
<feature type="compositionally biased region" description="Basic and acidic residues" evidence="3">
    <location>
        <begin position="521"/>
        <end position="530"/>
    </location>
</feature>
<dbReference type="SUPFAM" id="SSF52799">
    <property type="entry name" value="(Phosphotyrosine protein) phosphatases II"/>
    <property type="match status" value="1"/>
</dbReference>
<dbReference type="Pfam" id="PF10409">
    <property type="entry name" value="PTEN_C2"/>
    <property type="match status" value="1"/>
</dbReference>
<feature type="region of interest" description="Disordered" evidence="3">
    <location>
        <begin position="1313"/>
        <end position="1348"/>
    </location>
</feature>
<feature type="compositionally biased region" description="Polar residues" evidence="3">
    <location>
        <begin position="487"/>
        <end position="504"/>
    </location>
</feature>
<evidence type="ECO:0000313" key="10">
    <source>
        <dbReference type="Proteomes" id="UP001211907"/>
    </source>
</evidence>
<evidence type="ECO:0000256" key="3">
    <source>
        <dbReference type="SAM" id="MobiDB-lite"/>
    </source>
</evidence>
<dbReference type="InterPro" id="IPR009060">
    <property type="entry name" value="UBA-like_sf"/>
</dbReference>
<evidence type="ECO:0000259" key="7">
    <source>
        <dbReference type="PROSITE" id="PS51182"/>
    </source>
</evidence>
<dbReference type="Gene3D" id="3.90.190.10">
    <property type="entry name" value="Protein tyrosine phosphatase superfamily"/>
    <property type="match status" value="1"/>
</dbReference>
<comment type="caution">
    <text evidence="9">The sequence shown here is derived from an EMBL/GenBank/DDBJ whole genome shotgun (WGS) entry which is preliminary data.</text>
</comment>
<feature type="domain" description="UBA" evidence="4">
    <location>
        <begin position="440"/>
        <end position="480"/>
    </location>
</feature>
<dbReference type="InterPro" id="IPR035892">
    <property type="entry name" value="C2_domain_sf"/>
</dbReference>
<accession>A0AAD5T853</accession>
<evidence type="ECO:0000256" key="2">
    <source>
        <dbReference type="SAM" id="Coils"/>
    </source>
</evidence>
<feature type="coiled-coil region" evidence="2">
    <location>
        <begin position="1187"/>
        <end position="1221"/>
    </location>
</feature>
<dbReference type="Gene3D" id="1.20.58.2220">
    <property type="entry name" value="Formin, FH2 domain"/>
    <property type="match status" value="1"/>
</dbReference>
<keyword evidence="2" id="KW-0175">Coiled coil</keyword>
<dbReference type="PANTHER" id="PTHR12305">
    <property type="entry name" value="PHOSPHATASE WITH HOMOLOGY TO TENSIN"/>
    <property type="match status" value="1"/>
</dbReference>
<dbReference type="GO" id="GO:0005829">
    <property type="term" value="C:cytosol"/>
    <property type="evidence" value="ECO:0007669"/>
    <property type="project" value="TreeGrafter"/>
</dbReference>
<feature type="domain" description="Tyrosine specific protein phosphatases" evidence="5">
    <location>
        <begin position="162"/>
        <end position="222"/>
    </location>
</feature>
<organism evidence="9 10">
    <name type="scientific">Physocladia obscura</name>
    <dbReference type="NCBI Taxonomy" id="109957"/>
    <lineage>
        <taxon>Eukaryota</taxon>
        <taxon>Fungi</taxon>
        <taxon>Fungi incertae sedis</taxon>
        <taxon>Chytridiomycota</taxon>
        <taxon>Chytridiomycota incertae sedis</taxon>
        <taxon>Chytridiomycetes</taxon>
        <taxon>Chytridiales</taxon>
        <taxon>Chytriomycetaceae</taxon>
        <taxon>Physocladia</taxon>
    </lineage>
</organism>
<dbReference type="InterPro" id="IPR051281">
    <property type="entry name" value="Dual-spec_lipid-protein_phosph"/>
</dbReference>
<feature type="region of interest" description="Disordered" evidence="3">
    <location>
        <begin position="485"/>
        <end position="560"/>
    </location>
</feature>
<feature type="domain" description="Phosphatase tensin-type" evidence="6">
    <location>
        <begin position="71"/>
        <end position="248"/>
    </location>
</feature>
<protein>
    <submittedName>
        <fullName evidence="9">Uncharacterized protein</fullName>
    </submittedName>
</protein>
<dbReference type="InterPro" id="IPR016130">
    <property type="entry name" value="Tyr_Pase_AS"/>
</dbReference>
<dbReference type="Gene3D" id="2.60.40.1110">
    <property type="match status" value="1"/>
</dbReference>
<evidence type="ECO:0000259" key="6">
    <source>
        <dbReference type="PROSITE" id="PS51181"/>
    </source>
</evidence>
<dbReference type="GO" id="GO:0016314">
    <property type="term" value="F:phosphatidylinositol-3,4,5-trisphosphate 3-phosphatase activity"/>
    <property type="evidence" value="ECO:0007669"/>
    <property type="project" value="TreeGrafter"/>
</dbReference>
<keyword evidence="1" id="KW-0378">Hydrolase</keyword>
<dbReference type="SUPFAM" id="SSF46934">
    <property type="entry name" value="UBA-like"/>
    <property type="match status" value="1"/>
</dbReference>
<feature type="region of interest" description="Disordered" evidence="3">
    <location>
        <begin position="579"/>
        <end position="608"/>
    </location>
</feature>
<reference evidence="9" key="1">
    <citation type="submission" date="2020-05" db="EMBL/GenBank/DDBJ databases">
        <title>Phylogenomic resolution of chytrid fungi.</title>
        <authorList>
            <person name="Stajich J.E."/>
            <person name="Amses K."/>
            <person name="Simmons R."/>
            <person name="Seto K."/>
            <person name="Myers J."/>
            <person name="Bonds A."/>
            <person name="Quandt C.A."/>
            <person name="Barry K."/>
            <person name="Liu P."/>
            <person name="Grigoriev I."/>
            <person name="Longcore J.E."/>
            <person name="James T.Y."/>
        </authorList>
    </citation>
    <scope>NUCLEOTIDE SEQUENCE</scope>
    <source>
        <strain evidence="9">JEL0513</strain>
    </source>
</reference>
<dbReference type="PROSITE" id="PS50030">
    <property type="entry name" value="UBA"/>
    <property type="match status" value="1"/>
</dbReference>
<dbReference type="InterPro" id="IPR029023">
    <property type="entry name" value="Tensin_phosphatase"/>
</dbReference>
<gene>
    <name evidence="9" type="ORF">HK100_012770</name>
</gene>
<dbReference type="Proteomes" id="UP001211907">
    <property type="component" value="Unassembled WGS sequence"/>
</dbReference>